<evidence type="ECO:0000259" key="4">
    <source>
        <dbReference type="SMART" id="SM00385"/>
    </source>
</evidence>
<dbReference type="InterPro" id="IPR031658">
    <property type="entry name" value="Cyclin_C_2"/>
</dbReference>
<dbReference type="CDD" id="cd20586">
    <property type="entry name" value="CYCLIN_AcCycH_rpt2"/>
    <property type="match status" value="1"/>
</dbReference>
<feature type="domain" description="Cyclin-like" evidence="4">
    <location>
        <begin position="87"/>
        <end position="168"/>
    </location>
</feature>
<dbReference type="Gene3D" id="1.10.472.10">
    <property type="entry name" value="Cyclin-like"/>
    <property type="match status" value="2"/>
</dbReference>
<dbReference type="Pfam" id="PF16899">
    <property type="entry name" value="Cyclin_C_2"/>
    <property type="match status" value="1"/>
</dbReference>
<dbReference type="SMART" id="SM00385">
    <property type="entry name" value="CYCLIN"/>
    <property type="match status" value="1"/>
</dbReference>
<evidence type="ECO:0000313" key="5">
    <source>
        <dbReference type="EMBL" id="KAL3687588.1"/>
    </source>
</evidence>
<dbReference type="Pfam" id="PF00134">
    <property type="entry name" value="Cyclin_N"/>
    <property type="match status" value="1"/>
</dbReference>
<name>A0ABD3H7V9_9MARC</name>
<evidence type="ECO:0000313" key="6">
    <source>
        <dbReference type="Proteomes" id="UP001633002"/>
    </source>
</evidence>
<evidence type="ECO:0000256" key="3">
    <source>
        <dbReference type="SAM" id="MobiDB-lite"/>
    </source>
</evidence>
<comment type="similarity">
    <text evidence="2">Belongs to the cyclin family.</text>
</comment>
<dbReference type="Proteomes" id="UP001633002">
    <property type="component" value="Unassembled WGS sequence"/>
</dbReference>
<gene>
    <name evidence="5" type="ORF">R1sor_013897</name>
</gene>
<sequence>MADFSTSSHCHHWILERQTLVEKVHASNQRAQEALKKYGATRVEVQADGSLAYPDIAELEAGGVRKGTIPEHLTVQEEVMIRKFYEGKIQQVCAAFSFPNKIQATAILYFKRFYLNWSVMEHDPKHIMLTCIYISCKVEEFHVSAEELGKGIQQDPQVVLKNELTVLQGLDFELIVYAPYRSLDGYTFDLENAVQGLGSVAVKNVQDLKEQALFEVNDMMQTDVPLMFPPGQIALAALRKANRENRKVDLDRYMKGLINRMGTNHTMAELESAMDAIETVTKESVHVEEESVRRIDRKLKICRNPQLQDETKKRERKGKQKQKKPQEAAPPAYPKQADPAMNHGVKRRHGEPEGVF</sequence>
<accession>A0ABD3H7V9</accession>
<dbReference type="FunFam" id="1.10.472.10:FF:000063">
    <property type="entry name" value="cyclin-H1-1"/>
    <property type="match status" value="1"/>
</dbReference>
<comment type="caution">
    <text evidence="5">The sequence shown here is derived from an EMBL/GenBank/DDBJ whole genome shotgun (WGS) entry which is preliminary data.</text>
</comment>
<dbReference type="EMBL" id="JBJQOH010000004">
    <property type="protein sequence ID" value="KAL3687588.1"/>
    <property type="molecule type" value="Genomic_DNA"/>
</dbReference>
<dbReference type="SUPFAM" id="SSF47954">
    <property type="entry name" value="Cyclin-like"/>
    <property type="match status" value="2"/>
</dbReference>
<dbReference type="InterPro" id="IPR036915">
    <property type="entry name" value="Cyclin-like_sf"/>
</dbReference>
<dbReference type="InterPro" id="IPR013763">
    <property type="entry name" value="Cyclin-like_dom"/>
</dbReference>
<feature type="compositionally biased region" description="Low complexity" evidence="3">
    <location>
        <begin position="327"/>
        <end position="337"/>
    </location>
</feature>
<dbReference type="InterPro" id="IPR043198">
    <property type="entry name" value="Cyclin/Ssn8"/>
</dbReference>
<reference evidence="5 6" key="1">
    <citation type="submission" date="2024-09" db="EMBL/GenBank/DDBJ databases">
        <title>Chromosome-scale assembly of Riccia sorocarpa.</title>
        <authorList>
            <person name="Paukszto L."/>
        </authorList>
    </citation>
    <scope>NUCLEOTIDE SEQUENCE [LARGE SCALE GENOMIC DNA]</scope>
    <source>
        <strain evidence="5">LP-2024</strain>
        <tissue evidence="5">Aerial parts of the thallus</tissue>
    </source>
</reference>
<evidence type="ECO:0000256" key="2">
    <source>
        <dbReference type="RuleBase" id="RU000383"/>
    </source>
</evidence>
<dbReference type="PANTHER" id="PTHR10026">
    <property type="entry name" value="CYCLIN"/>
    <property type="match status" value="1"/>
</dbReference>
<feature type="compositionally biased region" description="Basic residues" evidence="3">
    <location>
        <begin position="314"/>
        <end position="323"/>
    </location>
</feature>
<keyword evidence="1 2" id="KW-0195">Cyclin</keyword>
<dbReference type="AlphaFoldDB" id="A0ABD3H7V9"/>
<organism evidence="5 6">
    <name type="scientific">Riccia sorocarpa</name>
    <dbReference type="NCBI Taxonomy" id="122646"/>
    <lineage>
        <taxon>Eukaryota</taxon>
        <taxon>Viridiplantae</taxon>
        <taxon>Streptophyta</taxon>
        <taxon>Embryophyta</taxon>
        <taxon>Marchantiophyta</taxon>
        <taxon>Marchantiopsida</taxon>
        <taxon>Marchantiidae</taxon>
        <taxon>Marchantiales</taxon>
        <taxon>Ricciaceae</taxon>
        <taxon>Riccia</taxon>
    </lineage>
</organism>
<dbReference type="InterPro" id="IPR006671">
    <property type="entry name" value="Cyclin_N"/>
</dbReference>
<dbReference type="CDD" id="cd20585">
    <property type="entry name" value="CYCLIN_AcCycH_rpt1"/>
    <property type="match status" value="1"/>
</dbReference>
<keyword evidence="6" id="KW-1185">Reference proteome</keyword>
<evidence type="ECO:0000256" key="1">
    <source>
        <dbReference type="ARBA" id="ARBA00023127"/>
    </source>
</evidence>
<feature type="region of interest" description="Disordered" evidence="3">
    <location>
        <begin position="303"/>
        <end position="356"/>
    </location>
</feature>
<proteinExistence type="inferred from homology"/>
<protein>
    <recommendedName>
        <fullName evidence="4">Cyclin-like domain-containing protein</fullName>
    </recommendedName>
</protein>